<dbReference type="SUPFAM" id="SSF52172">
    <property type="entry name" value="CheY-like"/>
    <property type="match status" value="1"/>
</dbReference>
<dbReference type="Pfam" id="PF00072">
    <property type="entry name" value="Response_reg"/>
    <property type="match status" value="1"/>
</dbReference>
<keyword evidence="7" id="KW-0597">Phosphoprotein</keyword>
<keyword evidence="3" id="KW-0378">Hydrolase</keyword>
<dbReference type="PROSITE" id="PS50122">
    <property type="entry name" value="CHEB"/>
    <property type="match status" value="1"/>
</dbReference>
<dbReference type="GO" id="GO:0006935">
    <property type="term" value="P:chemotaxis"/>
    <property type="evidence" value="ECO:0007669"/>
    <property type="project" value="UniProtKB-KW"/>
</dbReference>
<dbReference type="InterPro" id="IPR011006">
    <property type="entry name" value="CheY-like_superfamily"/>
</dbReference>
<comment type="caution">
    <text evidence="10">The sequence shown here is derived from an EMBL/GenBank/DDBJ whole genome shotgun (WGS) entry which is preliminary data.</text>
</comment>
<dbReference type="PROSITE" id="PS50110">
    <property type="entry name" value="RESPONSE_REGULATORY"/>
    <property type="match status" value="1"/>
</dbReference>
<dbReference type="InterPro" id="IPR035909">
    <property type="entry name" value="CheB_C"/>
</dbReference>
<comment type="catalytic activity">
    <reaction evidence="5">
        <text>[protein]-L-glutamate 5-O-methyl ester + H2O = L-glutamyl-[protein] + methanol + H(+)</text>
        <dbReference type="Rhea" id="RHEA:23236"/>
        <dbReference type="Rhea" id="RHEA-COMP:10208"/>
        <dbReference type="Rhea" id="RHEA-COMP:10311"/>
        <dbReference type="ChEBI" id="CHEBI:15377"/>
        <dbReference type="ChEBI" id="CHEBI:15378"/>
        <dbReference type="ChEBI" id="CHEBI:17790"/>
        <dbReference type="ChEBI" id="CHEBI:29973"/>
        <dbReference type="ChEBI" id="CHEBI:82795"/>
        <dbReference type="EC" id="3.1.1.61"/>
    </reaction>
</comment>
<feature type="domain" description="Response regulatory" evidence="8">
    <location>
        <begin position="5"/>
        <end position="122"/>
    </location>
</feature>
<dbReference type="Gene3D" id="3.40.50.2300">
    <property type="match status" value="1"/>
</dbReference>
<evidence type="ECO:0000256" key="7">
    <source>
        <dbReference type="PROSITE-ProRule" id="PRU00169"/>
    </source>
</evidence>
<keyword evidence="2" id="KW-0145">Chemotaxis</keyword>
<evidence type="ECO:0000256" key="5">
    <source>
        <dbReference type="ARBA" id="ARBA00048267"/>
    </source>
</evidence>
<sequence>MPPVRVLIVDDSTTMRALFTTILEEVPGITVIDHAANADEARRLIARDYPDVVTLDVEMPGTSGLELLREVMAERPMPIIMLSSLTQKGSAATLEALELGAYDCFPKPKAATMEEFRKIGPRLAKLVKAAAAGKAVKAKAASGEVLVGSDYMPGDGVIVLVGNTGGVEMVSAIVNRLPVNCPPVIVHLGDAHNVADALVEKLDKSARPAVRAAYDGVPLERGNVYVLREAARHAVVDRWPDAAIRLIDGEPIAGHRPSANLLLQSVAKTAGGRAAVGMLSGIGDDFVAVLSALRGAGAPTLAVLPDEAKARELPEQAAMIGGATPRPLEDMSRELLMHGAVAAMAA</sequence>
<dbReference type="PANTHER" id="PTHR42872:SF6">
    <property type="entry name" value="PROTEIN-GLUTAMATE METHYLESTERASE_PROTEIN-GLUTAMINE GLUTAMINASE"/>
    <property type="match status" value="1"/>
</dbReference>
<dbReference type="GO" id="GO:0008984">
    <property type="term" value="F:protein-glutamate methylesterase activity"/>
    <property type="evidence" value="ECO:0007669"/>
    <property type="project" value="UniProtKB-EC"/>
</dbReference>
<dbReference type="GO" id="GO:0005737">
    <property type="term" value="C:cytoplasm"/>
    <property type="evidence" value="ECO:0007669"/>
    <property type="project" value="InterPro"/>
</dbReference>
<proteinExistence type="predicted"/>
<evidence type="ECO:0000256" key="3">
    <source>
        <dbReference type="ARBA" id="ARBA00022801"/>
    </source>
</evidence>
<evidence type="ECO:0000259" key="9">
    <source>
        <dbReference type="PROSITE" id="PS50122"/>
    </source>
</evidence>
<dbReference type="InterPro" id="IPR001789">
    <property type="entry name" value="Sig_transdc_resp-reg_receiver"/>
</dbReference>
<feature type="domain" description="CheB-type methylesterase" evidence="9">
    <location>
        <begin position="151"/>
        <end position="323"/>
    </location>
</feature>
<evidence type="ECO:0000256" key="2">
    <source>
        <dbReference type="ARBA" id="ARBA00022500"/>
    </source>
</evidence>
<evidence type="ECO:0000256" key="1">
    <source>
        <dbReference type="ARBA" id="ARBA00022490"/>
    </source>
</evidence>
<protein>
    <recommendedName>
        <fullName evidence="4">protein-glutamate methylesterase</fullName>
        <ecNumber evidence="4">3.1.1.61</ecNumber>
    </recommendedName>
</protein>
<accession>A0A3D0WCM1</accession>
<dbReference type="InterPro" id="IPR000673">
    <property type="entry name" value="Sig_transdc_resp-reg_Me-estase"/>
</dbReference>
<reference evidence="10 11" key="1">
    <citation type="journal article" date="2018" name="Nat. Biotechnol.">
        <title>A standardized bacterial taxonomy based on genome phylogeny substantially revises the tree of life.</title>
        <authorList>
            <person name="Parks D.H."/>
            <person name="Chuvochina M."/>
            <person name="Waite D.W."/>
            <person name="Rinke C."/>
            <person name="Skarshewski A."/>
            <person name="Chaumeil P.A."/>
            <person name="Hugenholtz P."/>
        </authorList>
    </citation>
    <scope>NUCLEOTIDE SEQUENCE [LARGE SCALE GENOMIC DNA]</scope>
    <source>
        <strain evidence="10">UBA9015</strain>
    </source>
</reference>
<dbReference type="CDD" id="cd17541">
    <property type="entry name" value="REC_CheB-like"/>
    <property type="match status" value="1"/>
</dbReference>
<dbReference type="PANTHER" id="PTHR42872">
    <property type="entry name" value="PROTEIN-GLUTAMATE METHYLESTERASE/PROTEIN-GLUTAMINE GLUTAMINASE"/>
    <property type="match status" value="1"/>
</dbReference>
<organism evidence="10 11">
    <name type="scientific">Sphingomonas bacterium</name>
    <dbReference type="NCBI Taxonomy" id="1895847"/>
    <lineage>
        <taxon>Bacteria</taxon>
        <taxon>Pseudomonadati</taxon>
        <taxon>Pseudomonadota</taxon>
        <taxon>Alphaproteobacteria</taxon>
        <taxon>Sphingomonadales</taxon>
        <taxon>Sphingomonadaceae</taxon>
        <taxon>Sphingomonas</taxon>
    </lineage>
</organism>
<evidence type="ECO:0000313" key="10">
    <source>
        <dbReference type="EMBL" id="HCB76420.1"/>
    </source>
</evidence>
<evidence type="ECO:0000259" key="8">
    <source>
        <dbReference type="PROSITE" id="PS50110"/>
    </source>
</evidence>
<dbReference type="SMART" id="SM00448">
    <property type="entry name" value="REC"/>
    <property type="match status" value="1"/>
</dbReference>
<evidence type="ECO:0000256" key="6">
    <source>
        <dbReference type="PROSITE-ProRule" id="PRU00050"/>
    </source>
</evidence>
<keyword evidence="1" id="KW-0963">Cytoplasm</keyword>
<evidence type="ECO:0000256" key="4">
    <source>
        <dbReference type="ARBA" id="ARBA00039140"/>
    </source>
</evidence>
<dbReference type="EC" id="3.1.1.61" evidence="4"/>
<dbReference type="EMBL" id="DOYJ01000265">
    <property type="protein sequence ID" value="HCB76420.1"/>
    <property type="molecule type" value="Genomic_DNA"/>
</dbReference>
<evidence type="ECO:0000313" key="11">
    <source>
        <dbReference type="Proteomes" id="UP000262699"/>
    </source>
</evidence>
<dbReference type="AlphaFoldDB" id="A0A3D0WCM1"/>
<dbReference type="PIRSF" id="PIRSF000876">
    <property type="entry name" value="RR_chemtxs_CheB"/>
    <property type="match status" value="1"/>
</dbReference>
<dbReference type="GO" id="GO:0000156">
    <property type="term" value="F:phosphorelay response regulator activity"/>
    <property type="evidence" value="ECO:0007669"/>
    <property type="project" value="InterPro"/>
</dbReference>
<dbReference type="Pfam" id="PF01339">
    <property type="entry name" value="CheB_methylest"/>
    <property type="match status" value="1"/>
</dbReference>
<comment type="caution">
    <text evidence="6">Lacks conserved residue(s) required for the propagation of feature annotation.</text>
</comment>
<gene>
    <name evidence="10" type="ORF">DEP91_09645</name>
</gene>
<dbReference type="Gene3D" id="3.40.50.180">
    <property type="entry name" value="Methylesterase CheB, C-terminal domain"/>
    <property type="match status" value="1"/>
</dbReference>
<name>A0A3D0WCM1_9SPHN</name>
<dbReference type="InterPro" id="IPR008248">
    <property type="entry name" value="CheB-like"/>
</dbReference>
<dbReference type="Proteomes" id="UP000262699">
    <property type="component" value="Unassembled WGS sequence"/>
</dbReference>
<feature type="modified residue" description="4-aspartylphosphate" evidence="7">
    <location>
        <position position="56"/>
    </location>
</feature>
<dbReference type="SUPFAM" id="SSF52738">
    <property type="entry name" value="Methylesterase CheB, C-terminal domain"/>
    <property type="match status" value="1"/>
</dbReference>